<evidence type="ECO:0000256" key="3">
    <source>
        <dbReference type="ARBA" id="ARBA00022692"/>
    </source>
</evidence>
<keyword evidence="5 7" id="KW-0472">Membrane</keyword>
<evidence type="ECO:0000256" key="5">
    <source>
        <dbReference type="ARBA" id="ARBA00023136"/>
    </source>
</evidence>
<protein>
    <submittedName>
        <fullName evidence="8">Uncharacterized protein</fullName>
    </submittedName>
</protein>
<dbReference type="AlphaFoldDB" id="A0A7R9GLJ0"/>
<keyword evidence="3 7" id="KW-0812">Transmembrane</keyword>
<dbReference type="Proteomes" id="UP000678499">
    <property type="component" value="Unassembled WGS sequence"/>
</dbReference>
<proteinExistence type="inferred from homology"/>
<dbReference type="OrthoDB" id="195015at2759"/>
<dbReference type="InterPro" id="IPR002159">
    <property type="entry name" value="CD36_fam"/>
</dbReference>
<evidence type="ECO:0000256" key="6">
    <source>
        <dbReference type="ARBA" id="ARBA00023180"/>
    </source>
</evidence>
<evidence type="ECO:0000256" key="2">
    <source>
        <dbReference type="ARBA" id="ARBA00010532"/>
    </source>
</evidence>
<feature type="non-terminal residue" evidence="8">
    <location>
        <position position="1"/>
    </location>
</feature>
<dbReference type="EMBL" id="OA892195">
    <property type="protein sequence ID" value="CAD7284854.1"/>
    <property type="molecule type" value="Genomic_DNA"/>
</dbReference>
<gene>
    <name evidence="8" type="ORF">NMOB1V02_LOCUS12458</name>
</gene>
<dbReference type="GO" id="GO:0016020">
    <property type="term" value="C:membrane"/>
    <property type="evidence" value="ECO:0007669"/>
    <property type="project" value="UniProtKB-SubCell"/>
</dbReference>
<keyword evidence="9" id="KW-1185">Reference proteome</keyword>
<reference evidence="8" key="1">
    <citation type="submission" date="2020-11" db="EMBL/GenBank/DDBJ databases">
        <authorList>
            <person name="Tran Van P."/>
        </authorList>
    </citation>
    <scope>NUCLEOTIDE SEQUENCE</scope>
</reference>
<evidence type="ECO:0000313" key="9">
    <source>
        <dbReference type="Proteomes" id="UP000678499"/>
    </source>
</evidence>
<evidence type="ECO:0000313" key="8">
    <source>
        <dbReference type="EMBL" id="CAD7284854.1"/>
    </source>
</evidence>
<keyword evidence="4 7" id="KW-1133">Transmembrane helix</keyword>
<dbReference type="Pfam" id="PF01130">
    <property type="entry name" value="CD36"/>
    <property type="match status" value="1"/>
</dbReference>
<feature type="transmembrane region" description="Helical" evidence="7">
    <location>
        <begin position="6"/>
        <end position="30"/>
    </location>
</feature>
<comment type="similarity">
    <text evidence="2">Belongs to the CD36 family.</text>
</comment>
<sequence>MVSREAKGGIVAGVGAVITIIAAIFAFYGFDNIIKGQLENTLRLDKKDEGYKNFKETPIDVVMKFFAFNITNW</sequence>
<evidence type="ECO:0000256" key="7">
    <source>
        <dbReference type="SAM" id="Phobius"/>
    </source>
</evidence>
<name>A0A7R9GLJ0_9CRUS</name>
<evidence type="ECO:0000256" key="1">
    <source>
        <dbReference type="ARBA" id="ARBA00004370"/>
    </source>
</evidence>
<accession>A0A7R9GLJ0</accession>
<keyword evidence="6" id="KW-0325">Glycoprotein</keyword>
<dbReference type="EMBL" id="CAJPEX010010158">
    <property type="protein sequence ID" value="CAG0925006.1"/>
    <property type="molecule type" value="Genomic_DNA"/>
</dbReference>
<evidence type="ECO:0000256" key="4">
    <source>
        <dbReference type="ARBA" id="ARBA00022989"/>
    </source>
</evidence>
<comment type="subcellular location">
    <subcellularLocation>
        <location evidence="1">Membrane</location>
    </subcellularLocation>
</comment>
<organism evidence="8">
    <name type="scientific">Notodromas monacha</name>
    <dbReference type="NCBI Taxonomy" id="399045"/>
    <lineage>
        <taxon>Eukaryota</taxon>
        <taxon>Metazoa</taxon>
        <taxon>Ecdysozoa</taxon>
        <taxon>Arthropoda</taxon>
        <taxon>Crustacea</taxon>
        <taxon>Oligostraca</taxon>
        <taxon>Ostracoda</taxon>
        <taxon>Podocopa</taxon>
        <taxon>Podocopida</taxon>
        <taxon>Cypridocopina</taxon>
        <taxon>Cypridoidea</taxon>
        <taxon>Cyprididae</taxon>
        <taxon>Notodromas</taxon>
    </lineage>
</organism>